<name>A0A0M2K7R8_9GAMM</name>
<keyword evidence="5 6" id="KW-0472">Membrane</keyword>
<dbReference type="PATRIC" id="fig|65700.7.peg.1324"/>
<evidence type="ECO:0000256" key="5">
    <source>
        <dbReference type="ARBA" id="ARBA00023136"/>
    </source>
</evidence>
<dbReference type="EMBL" id="JXNU01000003">
    <property type="protein sequence ID" value="KKF34969.1"/>
    <property type="molecule type" value="Genomic_DNA"/>
</dbReference>
<dbReference type="RefSeq" id="WP_016189663.1">
    <property type="nucleotide sequence ID" value="NZ_CP089932.1"/>
</dbReference>
<accession>A0A0M2K7R8</accession>
<organism evidence="8 9">
    <name type="scientific">Erwinia tracheiphila</name>
    <dbReference type="NCBI Taxonomy" id="65700"/>
    <lineage>
        <taxon>Bacteria</taxon>
        <taxon>Pseudomonadati</taxon>
        <taxon>Pseudomonadota</taxon>
        <taxon>Gammaproteobacteria</taxon>
        <taxon>Enterobacterales</taxon>
        <taxon>Erwiniaceae</taxon>
        <taxon>Erwinia</taxon>
    </lineage>
</organism>
<evidence type="ECO:0000313" key="9">
    <source>
        <dbReference type="Proteomes" id="UP000033924"/>
    </source>
</evidence>
<keyword evidence="2" id="KW-1003">Cell membrane</keyword>
<comment type="subcellular location">
    <subcellularLocation>
        <location evidence="1">Cell membrane</location>
        <topology evidence="1">Multi-pass membrane protein</topology>
    </subcellularLocation>
</comment>
<dbReference type="InterPro" id="IPR035681">
    <property type="entry name" value="ComA-like_MBL"/>
</dbReference>
<evidence type="ECO:0000313" key="8">
    <source>
        <dbReference type="EMBL" id="KKF34969.1"/>
    </source>
</evidence>
<dbReference type="NCBIfam" id="TIGR00360">
    <property type="entry name" value="ComEC_N-term"/>
    <property type="match status" value="1"/>
</dbReference>
<dbReference type="GO" id="GO:0005886">
    <property type="term" value="C:plasma membrane"/>
    <property type="evidence" value="ECO:0007669"/>
    <property type="project" value="UniProtKB-SubCell"/>
</dbReference>
<feature type="transmembrane region" description="Helical" evidence="6">
    <location>
        <begin position="445"/>
        <end position="463"/>
    </location>
</feature>
<dbReference type="NCBIfam" id="TIGR00361">
    <property type="entry name" value="ComEC_Rec2"/>
    <property type="match status" value="1"/>
</dbReference>
<feature type="transmembrane region" description="Helical" evidence="6">
    <location>
        <begin position="406"/>
        <end position="425"/>
    </location>
</feature>
<dbReference type="STRING" id="65700.SY86_05270"/>
<feature type="transmembrane region" description="Helical" evidence="6">
    <location>
        <begin position="470"/>
        <end position="488"/>
    </location>
</feature>
<dbReference type="SUPFAM" id="SSF56281">
    <property type="entry name" value="Metallo-hydrolase/oxidoreductase"/>
    <property type="match status" value="1"/>
</dbReference>
<sequence>MPYSLSRLAMWVIIATLPLNMLPHLPDAKYDWWFIAGAMVLRSARARWLRELAIPLLLFIWVVSPARILLQQTEAFTARPLEATVQIEHVQSERMTLRVVRVSDKMIFPPVRATVSLPDHDVSFCARQRWKMRLKLRVVHARLNEGGFDSQKFSVANAVPMNGKILTFQSINTDCGLRHHIIVKSKENYGNLAWHAILSALAFGERGDIDAVVNQLLRETGTAHLMAISGMHISLAASFGWLLTRVIQLFFPVHWVGYRFPLISGLLVAVAYTWLSGWGPPSVRAIVALSVWGILRLRGICCSNWQVWRICIGFILFFDPLSILSDSLWLSAMAVAGLLFWYHWFPLPQRFAAKKRWLLLQLLHLQLAIFLLLMPLQIQIFHGISISALIANLWAVPLVTFLTVPLILSAIVFTLFTPVSQFFWWLADKTLLLVFTPLATLPAGWLQVSYQALWFSAFVWMLVVAGRLGWLRSSPASLLALCIAFYYWHLSVRLPEWRVDMLDIGHGLSVIISRDGKAVVYDTGNRWEGGDEATRQILPWLKWQGLEVQQIILSHNHLDHTGGLESLQKAFPDTLLRSETGRGGHLPCHRGIKWRWQSINFEVLWPVQGEALSVNNQSCVIMVSDGKWRVLLTGDLESLAELKMVSRYRSDLKADVLQVPHHGSGTSSSPPFLRAVEGSVALASVARYNAWKLPAERVIQRYKDYRYRWFDTARDGQISVQFFSSYWQVEGLRAQILPRWYHQWFGVPRYSR</sequence>
<feature type="transmembrane region" description="Helical" evidence="6">
    <location>
        <begin position="328"/>
        <end position="345"/>
    </location>
</feature>
<evidence type="ECO:0000256" key="4">
    <source>
        <dbReference type="ARBA" id="ARBA00022989"/>
    </source>
</evidence>
<evidence type="ECO:0000256" key="2">
    <source>
        <dbReference type="ARBA" id="ARBA00022475"/>
    </source>
</evidence>
<dbReference type="Proteomes" id="UP000033924">
    <property type="component" value="Unassembled WGS sequence"/>
</dbReference>
<feature type="transmembrane region" description="Helical" evidence="6">
    <location>
        <begin position="256"/>
        <end position="275"/>
    </location>
</feature>
<evidence type="ECO:0000256" key="6">
    <source>
        <dbReference type="SAM" id="Phobius"/>
    </source>
</evidence>
<evidence type="ECO:0000256" key="1">
    <source>
        <dbReference type="ARBA" id="ARBA00004651"/>
    </source>
</evidence>
<keyword evidence="4 6" id="KW-1133">Transmembrane helix</keyword>
<dbReference type="Pfam" id="PF03772">
    <property type="entry name" value="Competence"/>
    <property type="match status" value="1"/>
</dbReference>
<keyword evidence="3 6" id="KW-0812">Transmembrane</keyword>
<comment type="caution">
    <text evidence="8">The sequence shown here is derived from an EMBL/GenBank/DDBJ whole genome shotgun (WGS) entry which is preliminary data.</text>
</comment>
<feature type="transmembrane region" description="Helical" evidence="6">
    <location>
        <begin position="357"/>
        <end position="374"/>
    </location>
</feature>
<dbReference type="InterPro" id="IPR004797">
    <property type="entry name" value="Competence_ComEC/Rec2"/>
</dbReference>
<dbReference type="InterPro" id="IPR001279">
    <property type="entry name" value="Metallo-B-lactamas"/>
</dbReference>
<protein>
    <submittedName>
        <fullName evidence="8">Competence protein ComEC</fullName>
    </submittedName>
</protein>
<feature type="transmembrane region" description="Helical" evidence="6">
    <location>
        <begin position="287"/>
        <end position="308"/>
    </location>
</feature>
<gene>
    <name evidence="8" type="ORF">SY86_05270</name>
</gene>
<dbReference type="PANTHER" id="PTHR30619:SF1">
    <property type="entry name" value="RECOMBINATION PROTEIN 2"/>
    <property type="match status" value="1"/>
</dbReference>
<dbReference type="GO" id="GO:0030420">
    <property type="term" value="P:establishment of competence for transformation"/>
    <property type="evidence" value="ECO:0007669"/>
    <property type="project" value="InterPro"/>
</dbReference>
<dbReference type="SMART" id="SM00849">
    <property type="entry name" value="Lactamase_B"/>
    <property type="match status" value="1"/>
</dbReference>
<dbReference type="InterPro" id="IPR052159">
    <property type="entry name" value="Competence_DNA_uptake"/>
</dbReference>
<dbReference type="InterPro" id="IPR004477">
    <property type="entry name" value="ComEC_N"/>
</dbReference>
<dbReference type="PANTHER" id="PTHR30619">
    <property type="entry name" value="DNA INTERNALIZATION/COMPETENCE PROTEIN COMEC/REC2"/>
    <property type="match status" value="1"/>
</dbReference>
<feature type="transmembrane region" description="Helical" evidence="6">
    <location>
        <begin position="380"/>
        <end position="399"/>
    </location>
</feature>
<dbReference type="Gene3D" id="3.60.15.10">
    <property type="entry name" value="Ribonuclease Z/Hydroxyacylglutathione hydrolase-like"/>
    <property type="match status" value="1"/>
</dbReference>
<dbReference type="NCBIfam" id="NF008580">
    <property type="entry name" value="PRK11539.1"/>
    <property type="match status" value="1"/>
</dbReference>
<feature type="domain" description="Metallo-beta-lactamase" evidence="7">
    <location>
        <begin position="506"/>
        <end position="687"/>
    </location>
</feature>
<keyword evidence="9" id="KW-1185">Reference proteome</keyword>
<feature type="transmembrane region" description="Helical" evidence="6">
    <location>
        <begin position="225"/>
        <end position="244"/>
    </location>
</feature>
<dbReference type="CDD" id="cd07731">
    <property type="entry name" value="ComA-like_MBL-fold"/>
    <property type="match status" value="1"/>
</dbReference>
<dbReference type="InterPro" id="IPR036866">
    <property type="entry name" value="RibonucZ/Hydroxyglut_hydro"/>
</dbReference>
<dbReference type="AlphaFoldDB" id="A0A0M2K7R8"/>
<proteinExistence type="predicted"/>
<evidence type="ECO:0000259" key="7">
    <source>
        <dbReference type="SMART" id="SM00849"/>
    </source>
</evidence>
<dbReference type="Pfam" id="PF00753">
    <property type="entry name" value="Lactamase_B"/>
    <property type="match status" value="1"/>
</dbReference>
<reference evidence="8 9" key="1">
    <citation type="submission" date="2015-01" db="EMBL/GenBank/DDBJ databases">
        <title>Erwinia tracheiphila.</title>
        <authorList>
            <person name="Shapiro L.R."/>
        </authorList>
    </citation>
    <scope>NUCLEOTIDE SEQUENCE [LARGE SCALE GENOMIC DNA]</scope>
    <source>
        <strain evidence="8 9">BuffGH</strain>
    </source>
</reference>
<evidence type="ECO:0000256" key="3">
    <source>
        <dbReference type="ARBA" id="ARBA00022692"/>
    </source>
</evidence>